<dbReference type="EMBL" id="JADNYM010000001">
    <property type="protein sequence ID" value="MBG0737872.1"/>
    <property type="molecule type" value="Genomic_DNA"/>
</dbReference>
<protein>
    <recommendedName>
        <fullName evidence="6">5'-3' exonuclease</fullName>
    </recommendedName>
</protein>
<dbReference type="Proteomes" id="UP000655366">
    <property type="component" value="Unassembled WGS sequence"/>
</dbReference>
<evidence type="ECO:0000313" key="9">
    <source>
        <dbReference type="Proteomes" id="UP000655366"/>
    </source>
</evidence>
<keyword evidence="4" id="KW-0238">DNA-binding</keyword>
<dbReference type="GO" id="GO:0003677">
    <property type="term" value="F:DNA binding"/>
    <property type="evidence" value="ECO:0007669"/>
    <property type="project" value="UniProtKB-KW"/>
</dbReference>
<evidence type="ECO:0000259" key="7">
    <source>
        <dbReference type="SMART" id="SM00475"/>
    </source>
</evidence>
<comment type="function">
    <text evidence="5">5'-3' exonuclease acting preferentially on double-stranded DNA.</text>
</comment>
<dbReference type="GO" id="GO:0008409">
    <property type="term" value="F:5'-3' exonuclease activity"/>
    <property type="evidence" value="ECO:0007669"/>
    <property type="project" value="InterPro"/>
</dbReference>
<dbReference type="InterPro" id="IPR029060">
    <property type="entry name" value="PIN-like_dom_sf"/>
</dbReference>
<name>A0A931CG00_9MICC</name>
<dbReference type="CDD" id="cd09898">
    <property type="entry name" value="H3TH_53EXO"/>
    <property type="match status" value="1"/>
</dbReference>
<accession>A0A931CG00</accession>
<evidence type="ECO:0000256" key="4">
    <source>
        <dbReference type="ARBA" id="ARBA00023125"/>
    </source>
</evidence>
<organism evidence="8 9">
    <name type="scientific">Arthrobacter terrae</name>
    <dbReference type="NCBI Taxonomy" id="2935737"/>
    <lineage>
        <taxon>Bacteria</taxon>
        <taxon>Bacillati</taxon>
        <taxon>Actinomycetota</taxon>
        <taxon>Actinomycetes</taxon>
        <taxon>Micrococcales</taxon>
        <taxon>Micrococcaceae</taxon>
        <taxon>Arthrobacter</taxon>
    </lineage>
</organism>
<evidence type="ECO:0000256" key="2">
    <source>
        <dbReference type="ARBA" id="ARBA00022801"/>
    </source>
</evidence>
<dbReference type="Pfam" id="PF01367">
    <property type="entry name" value="5_3_exonuc"/>
    <property type="match status" value="1"/>
</dbReference>
<dbReference type="InterPro" id="IPR002421">
    <property type="entry name" value="5-3_exonuclease"/>
</dbReference>
<keyword evidence="2" id="KW-0378">Hydrolase</keyword>
<evidence type="ECO:0000313" key="8">
    <source>
        <dbReference type="EMBL" id="MBG0737872.1"/>
    </source>
</evidence>
<dbReference type="InterPro" id="IPR036279">
    <property type="entry name" value="5-3_exonuclease_C_sf"/>
</dbReference>
<dbReference type="SUPFAM" id="SSF47807">
    <property type="entry name" value="5' to 3' exonuclease, C-terminal subdomain"/>
    <property type="match status" value="1"/>
</dbReference>
<dbReference type="GO" id="GO:0017108">
    <property type="term" value="F:5'-flap endonuclease activity"/>
    <property type="evidence" value="ECO:0007669"/>
    <property type="project" value="InterPro"/>
</dbReference>
<dbReference type="InterPro" id="IPR020045">
    <property type="entry name" value="DNA_polI_H3TH"/>
</dbReference>
<evidence type="ECO:0000256" key="6">
    <source>
        <dbReference type="ARBA" id="ARBA00050026"/>
    </source>
</evidence>
<keyword evidence="9" id="KW-1185">Reference proteome</keyword>
<sequence length="304" mass="32629">MLLDTASLYFRAFHGLPDTIRAPDGSPVNAIRGLLDMLARLVTDFEPTELVACWDDNWRPRWRVALVPEYKAHRVAKLVPSGNDVEQTPDLLLPQIKIIREVLGALGIPIVGAQDYEADDVIGTLAARSRLPVDIVTGDRDLFQLVNDTSGVRVIYTARGMSKLELVTDAVVVSKYGVAPSQYADFAVLRGDPSDGLPGVPGVGEKTAAALLSQFGDLARIIEASQEPATALSASVRKKITASAAYLQVAPHVVAVARDLDLEDVDARIQTVSAERRKELESLSGKWGLGGSLERAVRALGSAA</sequence>
<dbReference type="InterPro" id="IPR038969">
    <property type="entry name" value="FEN"/>
</dbReference>
<dbReference type="CDD" id="cd09859">
    <property type="entry name" value="PIN_53EXO"/>
    <property type="match status" value="1"/>
</dbReference>
<dbReference type="InterPro" id="IPR008918">
    <property type="entry name" value="HhH2"/>
</dbReference>
<dbReference type="SMART" id="SM00475">
    <property type="entry name" value="53EXOc"/>
    <property type="match status" value="1"/>
</dbReference>
<reference evidence="8 9" key="1">
    <citation type="submission" date="2020-11" db="EMBL/GenBank/DDBJ databases">
        <title>Arthrobacter antarcticus sp. nov., isolated from Antarctic Soil.</title>
        <authorList>
            <person name="Li J."/>
        </authorList>
    </citation>
    <scope>NUCLEOTIDE SEQUENCE [LARGE SCALE GENOMIC DNA]</scope>
    <source>
        <strain evidence="8 9">Z1-20</strain>
    </source>
</reference>
<dbReference type="RefSeq" id="WP_196394995.1">
    <property type="nucleotide sequence ID" value="NZ_JADNYM010000001.1"/>
</dbReference>
<dbReference type="Gene3D" id="3.40.50.1010">
    <property type="entry name" value="5'-nuclease"/>
    <property type="match status" value="1"/>
</dbReference>
<keyword evidence="3 8" id="KW-0269">Exonuclease</keyword>
<keyword evidence="1" id="KW-0540">Nuclease</keyword>
<dbReference type="SUPFAM" id="SSF88723">
    <property type="entry name" value="PIN domain-like"/>
    <property type="match status" value="1"/>
</dbReference>
<dbReference type="PANTHER" id="PTHR42646">
    <property type="entry name" value="FLAP ENDONUCLEASE XNI"/>
    <property type="match status" value="1"/>
</dbReference>
<dbReference type="GO" id="GO:0033567">
    <property type="term" value="P:DNA replication, Okazaki fragment processing"/>
    <property type="evidence" value="ECO:0007669"/>
    <property type="project" value="InterPro"/>
</dbReference>
<dbReference type="PANTHER" id="PTHR42646:SF2">
    <property type="entry name" value="5'-3' EXONUCLEASE FAMILY PROTEIN"/>
    <property type="match status" value="1"/>
</dbReference>
<evidence type="ECO:0000256" key="1">
    <source>
        <dbReference type="ARBA" id="ARBA00022722"/>
    </source>
</evidence>
<dbReference type="SMART" id="SM00279">
    <property type="entry name" value="HhH2"/>
    <property type="match status" value="1"/>
</dbReference>
<dbReference type="AlphaFoldDB" id="A0A931CG00"/>
<evidence type="ECO:0000256" key="3">
    <source>
        <dbReference type="ARBA" id="ARBA00022839"/>
    </source>
</evidence>
<dbReference type="Gene3D" id="1.10.150.20">
    <property type="entry name" value="5' to 3' exonuclease, C-terminal subdomain"/>
    <property type="match status" value="1"/>
</dbReference>
<dbReference type="InterPro" id="IPR020046">
    <property type="entry name" value="5-3_exonucl_a-hlix_arch_N"/>
</dbReference>
<evidence type="ECO:0000256" key="5">
    <source>
        <dbReference type="ARBA" id="ARBA00049957"/>
    </source>
</evidence>
<dbReference type="Pfam" id="PF02739">
    <property type="entry name" value="5_3_exonuc_N"/>
    <property type="match status" value="1"/>
</dbReference>
<gene>
    <name evidence="8" type="ORF">IV500_00250</name>
</gene>
<feature type="domain" description="5'-3' exonuclease" evidence="7">
    <location>
        <begin position="1"/>
        <end position="270"/>
    </location>
</feature>
<proteinExistence type="predicted"/>
<comment type="caution">
    <text evidence="8">The sequence shown here is derived from an EMBL/GenBank/DDBJ whole genome shotgun (WGS) entry which is preliminary data.</text>
</comment>